<keyword evidence="1" id="KW-0614">Plasmid</keyword>
<reference evidence="1 2" key="1">
    <citation type="submission" date="2023-10" db="EMBL/GenBank/DDBJ databases">
        <title>Bacteria for the degradation of biodegradable plastic PBAT(Polybutylene adipate terephthalate).</title>
        <authorList>
            <person name="Weon H.-Y."/>
            <person name="Yeon J."/>
        </authorList>
    </citation>
    <scope>NUCLEOTIDE SEQUENCE [LARGE SCALE GENOMIC DNA]</scope>
    <source>
        <strain evidence="1 2">SBD 7-3</strain>
        <plasmid evidence="1 2">unnamed1</plasmid>
    </source>
</reference>
<dbReference type="RefSeq" id="WP_316704526.1">
    <property type="nucleotide sequence ID" value="NZ_CP136337.1"/>
</dbReference>
<name>A0ABZ0D7G2_9BURK</name>
<dbReference type="EMBL" id="CP136337">
    <property type="protein sequence ID" value="WOB11295.1"/>
    <property type="molecule type" value="Genomic_DNA"/>
</dbReference>
<proteinExistence type="predicted"/>
<accession>A0ABZ0D7G2</accession>
<evidence type="ECO:0000313" key="1">
    <source>
        <dbReference type="EMBL" id="WOB11295.1"/>
    </source>
</evidence>
<sequence length="147" mass="16482">MAVADMSQEHGFAMRQFTAGFAFDQGQRLRDGEEPWNLFAAGLLLGEPMRLWAAAFEMGARHRDATLDDEFDVLQELGFFHRGPVEEAIRQAVDDALLQIELGFEQAYARLGFEGRRSLLAGTRRALSGWFYGPDEADLKSRPSAVK</sequence>
<geneLocation type="plasmid" evidence="1 2">
    <name>unnamed1</name>
</geneLocation>
<organism evidence="1 2">
    <name type="scientific">Piscinibacter gummiphilus</name>
    <dbReference type="NCBI Taxonomy" id="946333"/>
    <lineage>
        <taxon>Bacteria</taxon>
        <taxon>Pseudomonadati</taxon>
        <taxon>Pseudomonadota</taxon>
        <taxon>Betaproteobacteria</taxon>
        <taxon>Burkholderiales</taxon>
        <taxon>Sphaerotilaceae</taxon>
        <taxon>Piscinibacter</taxon>
    </lineage>
</organism>
<gene>
    <name evidence="1" type="ORF">RXV79_27065</name>
</gene>
<protein>
    <submittedName>
        <fullName evidence="1">Uncharacterized protein</fullName>
    </submittedName>
</protein>
<dbReference type="Proteomes" id="UP001303946">
    <property type="component" value="Plasmid unnamed1"/>
</dbReference>
<keyword evidence="2" id="KW-1185">Reference proteome</keyword>
<evidence type="ECO:0000313" key="2">
    <source>
        <dbReference type="Proteomes" id="UP001303946"/>
    </source>
</evidence>